<evidence type="ECO:0000313" key="3">
    <source>
        <dbReference type="Proteomes" id="UP000245507"/>
    </source>
</evidence>
<gene>
    <name evidence="2" type="ORF">DJ010_01755</name>
</gene>
<evidence type="ECO:0000313" key="2">
    <source>
        <dbReference type="EMBL" id="PWN04393.1"/>
    </source>
</evidence>
<keyword evidence="3" id="KW-1185">Reference proteome</keyword>
<sequence length="105" mass="11524">MIARALAPHIGDQEDRRSRCRSTGSMGVHMSDAAREEAALEEEARQRAEEIRASEEAAAQAAAADTGPSPDAEIAQVHRSGRQHDHTDTAAYQRPQLGRRRGPRR</sequence>
<dbReference type="Proteomes" id="UP000245507">
    <property type="component" value="Unassembled WGS sequence"/>
</dbReference>
<proteinExistence type="predicted"/>
<organism evidence="2 3">
    <name type="scientific">Nocardioides silvaticus</name>
    <dbReference type="NCBI Taxonomy" id="2201891"/>
    <lineage>
        <taxon>Bacteria</taxon>
        <taxon>Bacillati</taxon>
        <taxon>Actinomycetota</taxon>
        <taxon>Actinomycetes</taxon>
        <taxon>Propionibacteriales</taxon>
        <taxon>Nocardioidaceae</taxon>
        <taxon>Nocardioides</taxon>
    </lineage>
</organism>
<reference evidence="2 3" key="1">
    <citation type="submission" date="2018-05" db="EMBL/GenBank/DDBJ databases">
        <title>Nocardioides silvaticus genome.</title>
        <authorList>
            <person name="Li C."/>
            <person name="Wang G."/>
        </authorList>
    </citation>
    <scope>NUCLEOTIDE SEQUENCE [LARGE SCALE GENOMIC DNA]</scope>
    <source>
        <strain evidence="2 3">CCTCC AB 2018079</strain>
    </source>
</reference>
<accession>A0A316TIG9</accession>
<name>A0A316TIG9_9ACTN</name>
<feature type="region of interest" description="Disordered" evidence="1">
    <location>
        <begin position="1"/>
        <end position="105"/>
    </location>
</feature>
<feature type="compositionally biased region" description="Basic and acidic residues" evidence="1">
    <location>
        <begin position="32"/>
        <end position="55"/>
    </location>
</feature>
<protein>
    <submittedName>
        <fullName evidence="2">Uncharacterized protein</fullName>
    </submittedName>
</protein>
<dbReference type="EMBL" id="QGDD01000001">
    <property type="protein sequence ID" value="PWN04393.1"/>
    <property type="molecule type" value="Genomic_DNA"/>
</dbReference>
<comment type="caution">
    <text evidence="2">The sequence shown here is derived from an EMBL/GenBank/DDBJ whole genome shotgun (WGS) entry which is preliminary data.</text>
</comment>
<evidence type="ECO:0000256" key="1">
    <source>
        <dbReference type="SAM" id="MobiDB-lite"/>
    </source>
</evidence>
<dbReference type="AlphaFoldDB" id="A0A316TIG9"/>